<name>A0A4R3UMT1_ROSSA</name>
<dbReference type="RefSeq" id="WP_132574204.1">
    <property type="nucleotide sequence ID" value="NZ_CBCSGL010000024.1"/>
</dbReference>
<dbReference type="EMBL" id="SMBU01000024">
    <property type="protein sequence ID" value="TCU91870.1"/>
    <property type="molecule type" value="Genomic_DNA"/>
</dbReference>
<protein>
    <recommendedName>
        <fullName evidence="3">Polyketide cyclase/dehydrase/lipid transport protein</fullName>
    </recommendedName>
</protein>
<sequence length="166" mass="18336">MPTVADTPVPPASLLGRLAAQRGAFADAYMLRLPRTITLAEFVEAFYTTRLFKLERWLIARSGRPSSDADVRAIARGEDGRMAAWTVEARAAGELLMHEDSGVTRSWFKAEAGEGGATILWFGSALIPRRRGPGGEPRFGWPVHALMGFHRWYSRALLRAAARRLA</sequence>
<accession>A0A4R3UMT1</accession>
<proteinExistence type="predicted"/>
<keyword evidence="2" id="KW-1185">Reference proteome</keyword>
<evidence type="ECO:0000313" key="2">
    <source>
        <dbReference type="Proteomes" id="UP000295110"/>
    </source>
</evidence>
<evidence type="ECO:0008006" key="3">
    <source>
        <dbReference type="Google" id="ProtNLM"/>
    </source>
</evidence>
<reference evidence="1 2" key="1">
    <citation type="submission" date="2019-03" db="EMBL/GenBank/DDBJ databases">
        <title>Genomic Encyclopedia of Type Strains, Phase IV (KMG-IV): sequencing the most valuable type-strain genomes for metagenomic binning, comparative biology and taxonomic classification.</title>
        <authorList>
            <person name="Goeker M."/>
        </authorList>
    </citation>
    <scope>NUCLEOTIDE SEQUENCE [LARGE SCALE GENOMIC DNA]</scope>
    <source>
        <strain evidence="1 2">DSM 654</strain>
    </source>
</reference>
<dbReference type="Proteomes" id="UP000295110">
    <property type="component" value="Unassembled WGS sequence"/>
</dbReference>
<organism evidence="1 2">
    <name type="scientific">Roseateles saccharophilus</name>
    <name type="common">Pseudomonas saccharophila</name>
    <dbReference type="NCBI Taxonomy" id="304"/>
    <lineage>
        <taxon>Bacteria</taxon>
        <taxon>Pseudomonadati</taxon>
        <taxon>Pseudomonadota</taxon>
        <taxon>Betaproteobacteria</taxon>
        <taxon>Burkholderiales</taxon>
        <taxon>Sphaerotilaceae</taxon>
        <taxon>Roseateles</taxon>
    </lineage>
</organism>
<dbReference type="AlphaFoldDB" id="A0A4R3UMT1"/>
<gene>
    <name evidence="1" type="ORF">EV671_102438</name>
</gene>
<dbReference type="OrthoDB" id="7062500at2"/>
<evidence type="ECO:0000313" key="1">
    <source>
        <dbReference type="EMBL" id="TCU91870.1"/>
    </source>
</evidence>
<comment type="caution">
    <text evidence="1">The sequence shown here is derived from an EMBL/GenBank/DDBJ whole genome shotgun (WGS) entry which is preliminary data.</text>
</comment>